<dbReference type="GO" id="GO:0006355">
    <property type="term" value="P:regulation of DNA-templated transcription"/>
    <property type="evidence" value="ECO:0007669"/>
    <property type="project" value="InterPro"/>
</dbReference>
<dbReference type="RefSeq" id="WP_094076602.1">
    <property type="nucleotide sequence ID" value="NZ_NBYO01000001.1"/>
</dbReference>
<name>A0A231V3Q4_9HYPH</name>
<dbReference type="Pfam" id="PF00196">
    <property type="entry name" value="GerE"/>
    <property type="match status" value="1"/>
</dbReference>
<evidence type="ECO:0000313" key="2">
    <source>
        <dbReference type="EMBL" id="OXT02651.1"/>
    </source>
</evidence>
<dbReference type="Proteomes" id="UP000215405">
    <property type="component" value="Unassembled WGS sequence"/>
</dbReference>
<dbReference type="GO" id="GO:0003677">
    <property type="term" value="F:DNA binding"/>
    <property type="evidence" value="ECO:0007669"/>
    <property type="project" value="InterPro"/>
</dbReference>
<proteinExistence type="predicted"/>
<dbReference type="EMBL" id="NBYO01000001">
    <property type="protein sequence ID" value="OXT02651.1"/>
    <property type="molecule type" value="Genomic_DNA"/>
</dbReference>
<evidence type="ECO:0000313" key="3">
    <source>
        <dbReference type="Proteomes" id="UP000215405"/>
    </source>
</evidence>
<reference evidence="3" key="1">
    <citation type="journal article" date="2017" name="Int. J. Syst. Evol. Microbiol.">
        <title>Notoacmeibacter marinus gen. nov., sp. nov., isolated from the gut of a limpet and proposal of Notoacmeibacteraceae fam. nov. in the order Rhizobiales of the class Alphaproteobacteria.</title>
        <authorList>
            <person name="Huang Z."/>
            <person name="Guo F."/>
            <person name="Lai Q."/>
        </authorList>
    </citation>
    <scope>NUCLEOTIDE SEQUENCE [LARGE SCALE GENOMIC DNA]</scope>
    <source>
        <strain evidence="3">XMTR2A4</strain>
    </source>
</reference>
<dbReference type="PROSITE" id="PS00622">
    <property type="entry name" value="HTH_LUXR_1"/>
    <property type="match status" value="1"/>
</dbReference>
<dbReference type="SUPFAM" id="SSF46894">
    <property type="entry name" value="C-terminal effector domain of the bipartite response regulators"/>
    <property type="match status" value="1"/>
</dbReference>
<gene>
    <name evidence="2" type="ORF">B7H23_07125</name>
</gene>
<dbReference type="InterPro" id="IPR036388">
    <property type="entry name" value="WH-like_DNA-bd_sf"/>
</dbReference>
<feature type="domain" description="HTH luxR-type" evidence="1">
    <location>
        <begin position="10"/>
        <end position="37"/>
    </location>
</feature>
<keyword evidence="3" id="KW-1185">Reference proteome</keyword>
<organism evidence="2 3">
    <name type="scientific">Notoacmeibacter marinus</name>
    <dbReference type="NCBI Taxonomy" id="1876515"/>
    <lineage>
        <taxon>Bacteria</taxon>
        <taxon>Pseudomonadati</taxon>
        <taxon>Pseudomonadota</taxon>
        <taxon>Alphaproteobacteria</taxon>
        <taxon>Hyphomicrobiales</taxon>
        <taxon>Notoacmeibacteraceae</taxon>
        <taxon>Notoacmeibacter</taxon>
    </lineage>
</organism>
<evidence type="ECO:0000259" key="1">
    <source>
        <dbReference type="PROSITE" id="PS00622"/>
    </source>
</evidence>
<dbReference type="Gene3D" id="1.10.10.10">
    <property type="entry name" value="Winged helix-like DNA-binding domain superfamily/Winged helix DNA-binding domain"/>
    <property type="match status" value="1"/>
</dbReference>
<dbReference type="InterPro" id="IPR000792">
    <property type="entry name" value="Tscrpt_reg_LuxR_C"/>
</dbReference>
<protein>
    <recommendedName>
        <fullName evidence="1">HTH luxR-type domain-containing protein</fullName>
    </recommendedName>
</protein>
<dbReference type="InterPro" id="IPR016032">
    <property type="entry name" value="Sig_transdc_resp-reg_C-effctor"/>
</dbReference>
<comment type="caution">
    <text evidence="2">The sequence shown here is derived from an EMBL/GenBank/DDBJ whole genome shotgun (WGS) entry which is preliminary data.</text>
</comment>
<sequence>METLRWVASGLRTKAIALKMRISAATVEFRGRNARRKPGAKTCERLSPSP</sequence>
<accession>A0A231V3Q4</accession>
<dbReference type="AlphaFoldDB" id="A0A231V3Q4"/>